<dbReference type="RefSeq" id="WP_145380081.1">
    <property type="nucleotide sequence ID" value="NZ_CP036276.1"/>
</dbReference>
<dbReference type="CDD" id="cd00158">
    <property type="entry name" value="RHOD"/>
    <property type="match status" value="2"/>
</dbReference>
<proteinExistence type="predicted"/>
<evidence type="ECO:0000259" key="2">
    <source>
        <dbReference type="PROSITE" id="PS50206"/>
    </source>
</evidence>
<dbReference type="Gene3D" id="3.40.250.10">
    <property type="entry name" value="Rhodanese-like domain"/>
    <property type="match status" value="2"/>
</dbReference>
<dbReference type="GO" id="GO:0046872">
    <property type="term" value="F:metal ion binding"/>
    <property type="evidence" value="ECO:0007669"/>
    <property type="project" value="UniProtKB-KW"/>
</dbReference>
<evidence type="ECO:0000313" key="3">
    <source>
        <dbReference type="EMBL" id="QDU47297.1"/>
    </source>
</evidence>
<dbReference type="Proteomes" id="UP000319383">
    <property type="component" value="Chromosome"/>
</dbReference>
<feature type="domain" description="Rhodanese" evidence="2">
    <location>
        <begin position="271"/>
        <end position="361"/>
    </location>
</feature>
<dbReference type="SUPFAM" id="SSF52821">
    <property type="entry name" value="Rhodanese/Cell cycle control phosphatase"/>
    <property type="match status" value="2"/>
</dbReference>
<dbReference type="InterPro" id="IPR044528">
    <property type="entry name" value="POD-like_MBL-fold"/>
</dbReference>
<dbReference type="InterPro" id="IPR036866">
    <property type="entry name" value="RibonucZ/Hydroxyglut_hydro"/>
</dbReference>
<dbReference type="GO" id="GO:0070813">
    <property type="term" value="P:hydrogen sulfide metabolic process"/>
    <property type="evidence" value="ECO:0007669"/>
    <property type="project" value="TreeGrafter"/>
</dbReference>
<dbReference type="CDD" id="cd07724">
    <property type="entry name" value="POD-like_MBL-fold"/>
    <property type="match status" value="1"/>
</dbReference>
<dbReference type="KEGG" id="sdyn:Mal52_58250"/>
<dbReference type="PROSITE" id="PS50206">
    <property type="entry name" value="RHODANESE_3"/>
    <property type="match status" value="2"/>
</dbReference>
<dbReference type="InterPro" id="IPR001763">
    <property type="entry name" value="Rhodanese-like_dom"/>
</dbReference>
<dbReference type="PANTHER" id="PTHR43084:SF1">
    <property type="entry name" value="PERSULFIDE DIOXYGENASE ETHE1, MITOCHONDRIAL"/>
    <property type="match status" value="1"/>
</dbReference>
<dbReference type="FunFam" id="3.60.15.10:FF:000030">
    <property type="entry name" value="Metallo-beta-lactamase family protein"/>
    <property type="match status" value="1"/>
</dbReference>
<dbReference type="EC" id="3.-.-.-" evidence="3"/>
<dbReference type="SMART" id="SM00849">
    <property type="entry name" value="Lactamase_B"/>
    <property type="match status" value="1"/>
</dbReference>
<dbReference type="Pfam" id="PF00581">
    <property type="entry name" value="Rhodanese"/>
    <property type="match status" value="2"/>
</dbReference>
<dbReference type="InterPro" id="IPR001279">
    <property type="entry name" value="Metallo-B-lactamas"/>
</dbReference>
<keyword evidence="1" id="KW-0479">Metal-binding</keyword>
<dbReference type="Pfam" id="PF00753">
    <property type="entry name" value="Lactamase_B"/>
    <property type="match status" value="1"/>
</dbReference>
<evidence type="ECO:0000313" key="4">
    <source>
        <dbReference type="Proteomes" id="UP000319383"/>
    </source>
</evidence>
<dbReference type="AlphaFoldDB" id="A0A517ZXU1"/>
<dbReference type="GO" id="GO:0006749">
    <property type="term" value="P:glutathione metabolic process"/>
    <property type="evidence" value="ECO:0007669"/>
    <property type="project" value="InterPro"/>
</dbReference>
<dbReference type="InterPro" id="IPR051682">
    <property type="entry name" value="Mito_Persulfide_Diox"/>
</dbReference>
<keyword evidence="3" id="KW-0378">Hydrolase</keyword>
<dbReference type="InterPro" id="IPR036873">
    <property type="entry name" value="Rhodanese-like_dom_sf"/>
</dbReference>
<dbReference type="PANTHER" id="PTHR43084">
    <property type="entry name" value="PERSULFIDE DIOXYGENASE ETHE1"/>
    <property type="match status" value="1"/>
</dbReference>
<sequence>MYFQRYYLECLSHASYMVADEQTGVAAVIDPQRDIEIYLEDAKEHGFKIEHVILTHFHADFIAGHIELRNQCGAKIYLGSRAEAEFEFQRLGDGDAIEFGNVRLQALETPGHTPEGLSILVFDKSVDSEQPQSVLTGDTLFIGDVGRPDLLASIGVTADELADMLYDSLHNKLMKLPDATLVYPAHGAGSMCGKNLSDAASSTIGEQKQYNYALQPMTLEAFKELVTAEQPEAPDYFVHDAILNRQERPAMDETMRDKLRPLDVDEVLSLQHSGAQIVDVRSALDFAGGHLQGALNIGLDGKYATWAGTILDKDHEIVVIAEPGQEQEAVMRLGRIGFDNVVGYLLGGLNALDDRPDLLQRTERITAQALAEQQSAASHYFILDIRTPTEYQQGHIEGSYNIPLNHLEERLQTIPSDETVVIHCAGGYRSSLGASLLQKHGLENVLDLVGGFGAWKASQLPQVPATASTT</sequence>
<dbReference type="SUPFAM" id="SSF56281">
    <property type="entry name" value="Metallo-hydrolase/oxidoreductase"/>
    <property type="match status" value="1"/>
</dbReference>
<evidence type="ECO:0000256" key="1">
    <source>
        <dbReference type="ARBA" id="ARBA00022723"/>
    </source>
</evidence>
<gene>
    <name evidence="3" type="primary">pksB</name>
    <name evidence="3" type="ORF">Mal52_58250</name>
</gene>
<dbReference type="SMART" id="SM00450">
    <property type="entry name" value="RHOD"/>
    <property type="match status" value="2"/>
</dbReference>
<dbReference type="GO" id="GO:0050313">
    <property type="term" value="F:sulfur dioxygenase activity"/>
    <property type="evidence" value="ECO:0007669"/>
    <property type="project" value="InterPro"/>
</dbReference>
<name>A0A517ZXU1_9PLAN</name>
<protein>
    <submittedName>
        <fullName evidence="3">Putative polyketide biosynthesis zinc-dependent hydrolase PksB</fullName>
        <ecNumber evidence="3">3.-.-.-</ecNumber>
    </submittedName>
</protein>
<dbReference type="EMBL" id="CP036276">
    <property type="protein sequence ID" value="QDU47297.1"/>
    <property type="molecule type" value="Genomic_DNA"/>
</dbReference>
<dbReference type="GO" id="GO:0016787">
    <property type="term" value="F:hydrolase activity"/>
    <property type="evidence" value="ECO:0007669"/>
    <property type="project" value="UniProtKB-KW"/>
</dbReference>
<keyword evidence="4" id="KW-1185">Reference proteome</keyword>
<dbReference type="Gene3D" id="3.60.15.10">
    <property type="entry name" value="Ribonuclease Z/Hydroxyacylglutathione hydrolase-like"/>
    <property type="match status" value="1"/>
</dbReference>
<reference evidence="3 4" key="1">
    <citation type="submission" date="2019-02" db="EMBL/GenBank/DDBJ databases">
        <title>Deep-cultivation of Planctomycetes and their phenomic and genomic characterization uncovers novel biology.</title>
        <authorList>
            <person name="Wiegand S."/>
            <person name="Jogler M."/>
            <person name="Boedeker C."/>
            <person name="Pinto D."/>
            <person name="Vollmers J."/>
            <person name="Rivas-Marin E."/>
            <person name="Kohn T."/>
            <person name="Peeters S.H."/>
            <person name="Heuer A."/>
            <person name="Rast P."/>
            <person name="Oberbeckmann S."/>
            <person name="Bunk B."/>
            <person name="Jeske O."/>
            <person name="Meyerdierks A."/>
            <person name="Storesund J.E."/>
            <person name="Kallscheuer N."/>
            <person name="Luecker S."/>
            <person name="Lage O.M."/>
            <person name="Pohl T."/>
            <person name="Merkel B.J."/>
            <person name="Hornburger P."/>
            <person name="Mueller R.-W."/>
            <person name="Bruemmer F."/>
            <person name="Labrenz M."/>
            <person name="Spormann A.M."/>
            <person name="Op den Camp H."/>
            <person name="Overmann J."/>
            <person name="Amann R."/>
            <person name="Jetten M.S.M."/>
            <person name="Mascher T."/>
            <person name="Medema M.H."/>
            <person name="Devos D.P."/>
            <person name="Kaster A.-K."/>
            <person name="Ovreas L."/>
            <person name="Rohde M."/>
            <person name="Galperin M.Y."/>
            <person name="Jogler C."/>
        </authorList>
    </citation>
    <scope>NUCLEOTIDE SEQUENCE [LARGE SCALE GENOMIC DNA]</scope>
    <source>
        <strain evidence="3 4">Mal52</strain>
    </source>
</reference>
<accession>A0A517ZXU1</accession>
<feature type="domain" description="Rhodanese" evidence="2">
    <location>
        <begin position="376"/>
        <end position="464"/>
    </location>
</feature>
<organism evidence="3 4">
    <name type="scientific">Symmachiella dynata</name>
    <dbReference type="NCBI Taxonomy" id="2527995"/>
    <lineage>
        <taxon>Bacteria</taxon>
        <taxon>Pseudomonadati</taxon>
        <taxon>Planctomycetota</taxon>
        <taxon>Planctomycetia</taxon>
        <taxon>Planctomycetales</taxon>
        <taxon>Planctomycetaceae</taxon>
        <taxon>Symmachiella</taxon>
    </lineage>
</organism>